<keyword evidence="2" id="KW-0548">Nucleotidyltransferase</keyword>
<keyword evidence="2" id="KW-0808">Transferase</keyword>
<keyword evidence="3" id="KW-1185">Reference proteome</keyword>
<sequence>LIVAEGLGALMRKAVERGRFKPFYVGRGGMPISILQYADDTLCIGEATVENLWALKAVLRGFEMASGLKVNFWKSCLVGVNVSNDFLHMASEFLNCRLGQTPFKYLGLPVGANPHLFSTWVPMLEVLKRRLGFWGNKYISLGGRVVLINAVLSSIPIFYLAYMKMPGKVWREGRRFRNSGPPLGKFEFTCQVAVEASYGRRRDVEECCCCKVRGRFLRQCAFRWSVGVEFLLLLVA</sequence>
<reference evidence="2 3" key="1">
    <citation type="journal article" date="2018" name="Front. Plant Sci.">
        <title>Red Clover (Trifolium pratense) and Zigzag Clover (T. medium) - A Picture of Genomic Similarities and Differences.</title>
        <authorList>
            <person name="Dluhosova J."/>
            <person name="Istvanek J."/>
            <person name="Nedelnik J."/>
            <person name="Repkova J."/>
        </authorList>
    </citation>
    <scope>NUCLEOTIDE SEQUENCE [LARGE SCALE GENOMIC DNA]</scope>
    <source>
        <strain evidence="3">cv. 10/8</strain>
        <tissue evidence="2">Leaf</tissue>
    </source>
</reference>
<organism evidence="2 3">
    <name type="scientific">Trifolium medium</name>
    <dbReference type="NCBI Taxonomy" id="97028"/>
    <lineage>
        <taxon>Eukaryota</taxon>
        <taxon>Viridiplantae</taxon>
        <taxon>Streptophyta</taxon>
        <taxon>Embryophyta</taxon>
        <taxon>Tracheophyta</taxon>
        <taxon>Spermatophyta</taxon>
        <taxon>Magnoliopsida</taxon>
        <taxon>eudicotyledons</taxon>
        <taxon>Gunneridae</taxon>
        <taxon>Pentapetalae</taxon>
        <taxon>rosids</taxon>
        <taxon>fabids</taxon>
        <taxon>Fabales</taxon>
        <taxon>Fabaceae</taxon>
        <taxon>Papilionoideae</taxon>
        <taxon>50 kb inversion clade</taxon>
        <taxon>NPAAA clade</taxon>
        <taxon>Hologalegina</taxon>
        <taxon>IRL clade</taxon>
        <taxon>Trifolieae</taxon>
        <taxon>Trifolium</taxon>
    </lineage>
</organism>
<dbReference type="Proteomes" id="UP000265520">
    <property type="component" value="Unassembled WGS sequence"/>
</dbReference>
<feature type="transmembrane region" description="Helical" evidence="1">
    <location>
        <begin position="138"/>
        <end position="162"/>
    </location>
</feature>
<dbReference type="PANTHER" id="PTHR33116:SF78">
    <property type="entry name" value="OS12G0587133 PROTEIN"/>
    <property type="match status" value="1"/>
</dbReference>
<comment type="caution">
    <text evidence="2">The sequence shown here is derived from an EMBL/GenBank/DDBJ whole genome shotgun (WGS) entry which is preliminary data.</text>
</comment>
<evidence type="ECO:0000313" key="2">
    <source>
        <dbReference type="EMBL" id="MCI04104.1"/>
    </source>
</evidence>
<name>A0A392NXC7_9FABA</name>
<dbReference type="PANTHER" id="PTHR33116">
    <property type="entry name" value="REVERSE TRANSCRIPTASE ZINC-BINDING DOMAIN-CONTAINING PROTEIN-RELATED-RELATED"/>
    <property type="match status" value="1"/>
</dbReference>
<accession>A0A392NXC7</accession>
<evidence type="ECO:0000256" key="1">
    <source>
        <dbReference type="SAM" id="Phobius"/>
    </source>
</evidence>
<feature type="non-terminal residue" evidence="2">
    <location>
        <position position="1"/>
    </location>
</feature>
<evidence type="ECO:0000313" key="3">
    <source>
        <dbReference type="Proteomes" id="UP000265520"/>
    </source>
</evidence>
<keyword evidence="1" id="KW-0472">Membrane</keyword>
<dbReference type="AlphaFoldDB" id="A0A392NXC7"/>
<keyword evidence="1" id="KW-0812">Transmembrane</keyword>
<keyword evidence="2" id="KW-0695">RNA-directed DNA polymerase</keyword>
<keyword evidence="1" id="KW-1133">Transmembrane helix</keyword>
<proteinExistence type="predicted"/>
<protein>
    <submittedName>
        <fullName evidence="2">LINE-1 reverse transcriptase like</fullName>
    </submittedName>
</protein>
<dbReference type="GO" id="GO:0003964">
    <property type="term" value="F:RNA-directed DNA polymerase activity"/>
    <property type="evidence" value="ECO:0007669"/>
    <property type="project" value="UniProtKB-KW"/>
</dbReference>
<dbReference type="EMBL" id="LXQA010054317">
    <property type="protein sequence ID" value="MCI04104.1"/>
    <property type="molecule type" value="Genomic_DNA"/>
</dbReference>